<name>A0A919U6K1_9CELL</name>
<sequence length="162" mass="15976">MPRLTAPQLLWTGVALVVLGIVGGWVGQAIFLELVYRASWLWGFAQTVGNALTVVGAALIGAACVVGALQVPRSGAYPAVPGEPEAAPAPGGTWAYGPYPRQPSAQPPAQPGAYPGGPTPPAPGAVPPVPPGSPAPPGSGAAPEPRQPGAPDVGGPPHAGDR</sequence>
<dbReference type="EMBL" id="BONO01000009">
    <property type="protein sequence ID" value="GIG36117.1"/>
    <property type="molecule type" value="Genomic_DNA"/>
</dbReference>
<evidence type="ECO:0000313" key="3">
    <source>
        <dbReference type="EMBL" id="GIG36117.1"/>
    </source>
</evidence>
<proteinExistence type="predicted"/>
<evidence type="ECO:0000313" key="4">
    <source>
        <dbReference type="Proteomes" id="UP000642125"/>
    </source>
</evidence>
<dbReference type="Proteomes" id="UP000642125">
    <property type="component" value="Unassembled WGS sequence"/>
</dbReference>
<feature type="region of interest" description="Disordered" evidence="1">
    <location>
        <begin position="76"/>
        <end position="162"/>
    </location>
</feature>
<keyword evidence="2" id="KW-0472">Membrane</keyword>
<keyword evidence="2" id="KW-0812">Transmembrane</keyword>
<accession>A0A919U6K1</accession>
<dbReference type="RefSeq" id="WP_203668144.1">
    <property type="nucleotide sequence ID" value="NZ_BONO01000009.1"/>
</dbReference>
<evidence type="ECO:0000256" key="1">
    <source>
        <dbReference type="SAM" id="MobiDB-lite"/>
    </source>
</evidence>
<dbReference type="AlphaFoldDB" id="A0A919U6K1"/>
<protein>
    <submittedName>
        <fullName evidence="3">Uncharacterized protein</fullName>
    </submittedName>
</protein>
<feature type="transmembrane region" description="Helical" evidence="2">
    <location>
        <begin position="51"/>
        <end position="69"/>
    </location>
</feature>
<feature type="transmembrane region" description="Helical" evidence="2">
    <location>
        <begin position="9"/>
        <end position="31"/>
    </location>
</feature>
<feature type="compositionally biased region" description="Pro residues" evidence="1">
    <location>
        <begin position="117"/>
        <end position="137"/>
    </location>
</feature>
<organism evidence="3 4">
    <name type="scientific">Cellulomonas pakistanensis</name>
    <dbReference type="NCBI Taxonomy" id="992287"/>
    <lineage>
        <taxon>Bacteria</taxon>
        <taxon>Bacillati</taxon>
        <taxon>Actinomycetota</taxon>
        <taxon>Actinomycetes</taxon>
        <taxon>Micrococcales</taxon>
        <taxon>Cellulomonadaceae</taxon>
        <taxon>Cellulomonas</taxon>
    </lineage>
</organism>
<evidence type="ECO:0000256" key="2">
    <source>
        <dbReference type="SAM" id="Phobius"/>
    </source>
</evidence>
<comment type="caution">
    <text evidence="3">The sequence shown here is derived from an EMBL/GenBank/DDBJ whole genome shotgun (WGS) entry which is preliminary data.</text>
</comment>
<reference evidence="3" key="1">
    <citation type="submission" date="2021-01" db="EMBL/GenBank/DDBJ databases">
        <title>Whole genome shotgun sequence of Cellulomonas pakistanensis NBRC 110800.</title>
        <authorList>
            <person name="Komaki H."/>
            <person name="Tamura T."/>
        </authorList>
    </citation>
    <scope>NUCLEOTIDE SEQUENCE</scope>
    <source>
        <strain evidence="3">NBRC 110800</strain>
    </source>
</reference>
<keyword evidence="2" id="KW-1133">Transmembrane helix</keyword>
<feature type="compositionally biased region" description="Low complexity" evidence="1">
    <location>
        <begin position="76"/>
        <end position="104"/>
    </location>
</feature>
<gene>
    <name evidence="3" type="ORF">Cpa01nite_14980</name>
</gene>
<keyword evidence="4" id="KW-1185">Reference proteome</keyword>